<evidence type="ECO:0000313" key="2">
    <source>
        <dbReference type="EMBL" id="PBK71418.1"/>
    </source>
</evidence>
<keyword evidence="1" id="KW-1133">Transmembrane helix</keyword>
<reference evidence="3" key="1">
    <citation type="journal article" date="2017" name="Nat. Ecol. Evol.">
        <title>Genome expansion and lineage-specific genetic innovations in the forest pathogenic fungi Armillaria.</title>
        <authorList>
            <person name="Sipos G."/>
            <person name="Prasanna A.N."/>
            <person name="Walter M.C."/>
            <person name="O'Connor E."/>
            <person name="Balint B."/>
            <person name="Krizsan K."/>
            <person name="Kiss B."/>
            <person name="Hess J."/>
            <person name="Varga T."/>
            <person name="Slot J."/>
            <person name="Riley R."/>
            <person name="Boka B."/>
            <person name="Rigling D."/>
            <person name="Barry K."/>
            <person name="Lee J."/>
            <person name="Mihaltcheva S."/>
            <person name="LaButti K."/>
            <person name="Lipzen A."/>
            <person name="Waldron R."/>
            <person name="Moloney N.M."/>
            <person name="Sperisen C."/>
            <person name="Kredics L."/>
            <person name="Vagvoelgyi C."/>
            <person name="Patrignani A."/>
            <person name="Fitzpatrick D."/>
            <person name="Nagy I."/>
            <person name="Doyle S."/>
            <person name="Anderson J.B."/>
            <person name="Grigoriev I.V."/>
            <person name="Gueldener U."/>
            <person name="Muensterkoetter M."/>
            <person name="Nagy L.G."/>
        </authorList>
    </citation>
    <scope>NUCLEOTIDE SEQUENCE [LARGE SCALE GENOMIC DNA]</scope>
    <source>
        <strain evidence="3">28-4</strain>
    </source>
</reference>
<keyword evidence="3" id="KW-1185">Reference proteome</keyword>
<dbReference type="Proteomes" id="UP000218334">
    <property type="component" value="Unassembled WGS sequence"/>
</dbReference>
<evidence type="ECO:0000256" key="1">
    <source>
        <dbReference type="SAM" id="Phobius"/>
    </source>
</evidence>
<accession>A0A2H3BZD2</accession>
<protein>
    <submittedName>
        <fullName evidence="2">Uncharacterized protein</fullName>
    </submittedName>
</protein>
<dbReference type="EMBL" id="KZ293424">
    <property type="protein sequence ID" value="PBK71418.1"/>
    <property type="molecule type" value="Genomic_DNA"/>
</dbReference>
<gene>
    <name evidence="2" type="ORF">ARMSODRAFT_1017315</name>
</gene>
<keyword evidence="1" id="KW-0812">Transmembrane</keyword>
<evidence type="ECO:0000313" key="3">
    <source>
        <dbReference type="Proteomes" id="UP000218334"/>
    </source>
</evidence>
<name>A0A2H3BZD2_9AGAR</name>
<organism evidence="2 3">
    <name type="scientific">Armillaria solidipes</name>
    <dbReference type="NCBI Taxonomy" id="1076256"/>
    <lineage>
        <taxon>Eukaryota</taxon>
        <taxon>Fungi</taxon>
        <taxon>Dikarya</taxon>
        <taxon>Basidiomycota</taxon>
        <taxon>Agaricomycotina</taxon>
        <taxon>Agaricomycetes</taxon>
        <taxon>Agaricomycetidae</taxon>
        <taxon>Agaricales</taxon>
        <taxon>Marasmiineae</taxon>
        <taxon>Physalacriaceae</taxon>
        <taxon>Armillaria</taxon>
    </lineage>
</organism>
<feature type="transmembrane region" description="Helical" evidence="1">
    <location>
        <begin position="12"/>
        <end position="33"/>
    </location>
</feature>
<keyword evidence="1" id="KW-0472">Membrane</keyword>
<dbReference type="AlphaFoldDB" id="A0A2H3BZD2"/>
<sequence length="186" mass="21050">MSWLHTHFHLPFLACVATLISFMNILTLASFPVDTSEAYRSLPSITNYLGIELVFQVLLVCPHCMEVYPATLKADQACVCCQSLVFKLTQRRNLRSSAMAEKSKPLLQFLTKSIEEQLRDMLAVPRMEEVLEGWRGKTQKPGEYIDNFDGAICHELKGTDGHLFFENPLPSANTELWIGLTLGVDW</sequence>
<proteinExistence type="predicted"/>